<dbReference type="STRING" id="1353952.A0A165HC23"/>
<dbReference type="Pfam" id="PF03644">
    <property type="entry name" value="Glyco_hydro_85"/>
    <property type="match status" value="1"/>
</dbReference>
<feature type="domain" description="Cytosolic endo-beta-N-acetylglucosaminidase TIM barrel" evidence="1">
    <location>
        <begin position="11"/>
        <end position="331"/>
    </location>
</feature>
<keyword evidence="2" id="KW-0378">Hydrolase</keyword>
<dbReference type="Gene3D" id="3.20.20.80">
    <property type="entry name" value="Glycosidases"/>
    <property type="match status" value="1"/>
</dbReference>
<organism evidence="2 3">
    <name type="scientific">Calocera cornea HHB12733</name>
    <dbReference type="NCBI Taxonomy" id="1353952"/>
    <lineage>
        <taxon>Eukaryota</taxon>
        <taxon>Fungi</taxon>
        <taxon>Dikarya</taxon>
        <taxon>Basidiomycota</taxon>
        <taxon>Agaricomycotina</taxon>
        <taxon>Dacrymycetes</taxon>
        <taxon>Dacrymycetales</taxon>
        <taxon>Dacrymycetaceae</taxon>
        <taxon>Calocera</taxon>
    </lineage>
</organism>
<dbReference type="OrthoDB" id="284473at2759"/>
<dbReference type="Proteomes" id="UP000076842">
    <property type="component" value="Unassembled WGS sequence"/>
</dbReference>
<dbReference type="EMBL" id="KV423944">
    <property type="protein sequence ID" value="KZT59102.1"/>
    <property type="molecule type" value="Genomic_DNA"/>
</dbReference>
<evidence type="ECO:0000313" key="2">
    <source>
        <dbReference type="EMBL" id="KZT59102.1"/>
    </source>
</evidence>
<dbReference type="InterPro" id="IPR005201">
    <property type="entry name" value="TIM_ENGase"/>
</dbReference>
<dbReference type="GO" id="GO:0005829">
    <property type="term" value="C:cytosol"/>
    <property type="evidence" value="ECO:0007669"/>
    <property type="project" value="UniProtKB-SubCell"/>
</dbReference>
<gene>
    <name evidence="2" type="ORF">CALCODRAFT_481857</name>
</gene>
<dbReference type="AlphaFoldDB" id="A0A165HC23"/>
<keyword evidence="3" id="KW-1185">Reference proteome</keyword>
<dbReference type="GO" id="GO:0033925">
    <property type="term" value="F:mannosyl-glycoprotein endo-beta-N-acetylglucosaminidase activity"/>
    <property type="evidence" value="ECO:0007669"/>
    <property type="project" value="UniProtKB-EC"/>
</dbReference>
<dbReference type="PANTHER" id="PTHR13246">
    <property type="entry name" value="ENDO BETA N-ACETYLGLUCOSAMINIDASE"/>
    <property type="match status" value="1"/>
</dbReference>
<sequence length="665" mass="74319">MAGGYPDDAHNPMWTMHWWAIADTFVYFSHHRVSVPPREWINAGHRQGCKVLGTFILERENDRYRVLTGEDTASIGLNTNTVSTKYADYLIDLCELRGFDGYILNFEIGYENPKNAQLLGTWVAYLRSESRRRLGAGRSVIMWYEAVNVDGILECQNTLSEQNSAFFIASDAFYTNYRYDAAMIRTAKDFVQSLVGNTRSASDLVWGIDIWGRGTYEGGGYGTCRALKTIDAAIAAPQAGFSAALFGPAYLWENNDYQPHDRAGWWDHDTLFWVGRNSPQETQGDLRTLNTDKDTKKQVAGSDFHPIKDYFPFQPQTLPFSTNFSLGAGTFFNINGRTVQPSLTWSDHEWVAPLPDLAMPCSYGTLLTRPGRQPVTVNCQWISDRETVWAGAHSLQLSCPLGPRDLTYAPLFTIDLGEGTNDGCTIVYEIMWYECTSRPSWPRPKVYQGGKLIESQYQERGRPTAGLGNWRSFRTFYNDLHGLAEFGADLYGKENGGDPATSVILGALSVRAVSGTTSPNNKFDPHNTYIDATNLHFDFNYEADAYGGTLLWSGGIRPLIMDGSASNTVWPALRGTLLDHGEIMYEVTTYLVTGKGDRTVLAWGTTSLGRQTISWSDSKIREQIHVAETEQNGFIAFKVQAVDGAGWYAGTATELRVSFTDRRVL</sequence>
<evidence type="ECO:0000313" key="3">
    <source>
        <dbReference type="Proteomes" id="UP000076842"/>
    </source>
</evidence>
<dbReference type="InParanoid" id="A0A165HC23"/>
<accession>A0A165HC23</accession>
<name>A0A165HC23_9BASI</name>
<dbReference type="InterPro" id="IPR032979">
    <property type="entry name" value="ENGase"/>
</dbReference>
<dbReference type="Gene3D" id="2.60.120.260">
    <property type="entry name" value="Galactose-binding domain-like"/>
    <property type="match status" value="1"/>
</dbReference>
<evidence type="ECO:0000259" key="1">
    <source>
        <dbReference type="Pfam" id="PF03644"/>
    </source>
</evidence>
<dbReference type="PANTHER" id="PTHR13246:SF1">
    <property type="entry name" value="CYTOSOLIC ENDO-BETA-N-ACETYLGLUCOSAMINIDASE"/>
    <property type="match status" value="1"/>
</dbReference>
<proteinExistence type="predicted"/>
<protein>
    <submittedName>
        <fullName evidence="2">Glycoside hydrolase family 85 protein</fullName>
    </submittedName>
</protein>
<reference evidence="2 3" key="1">
    <citation type="journal article" date="2016" name="Mol. Biol. Evol.">
        <title>Comparative Genomics of Early-Diverging Mushroom-Forming Fungi Provides Insights into the Origins of Lignocellulose Decay Capabilities.</title>
        <authorList>
            <person name="Nagy L.G."/>
            <person name="Riley R."/>
            <person name="Tritt A."/>
            <person name="Adam C."/>
            <person name="Daum C."/>
            <person name="Floudas D."/>
            <person name="Sun H."/>
            <person name="Yadav J.S."/>
            <person name="Pangilinan J."/>
            <person name="Larsson K.H."/>
            <person name="Matsuura K."/>
            <person name="Barry K."/>
            <person name="Labutti K."/>
            <person name="Kuo R."/>
            <person name="Ohm R.A."/>
            <person name="Bhattacharya S.S."/>
            <person name="Shirouzu T."/>
            <person name="Yoshinaga Y."/>
            <person name="Martin F.M."/>
            <person name="Grigoriev I.V."/>
            <person name="Hibbett D.S."/>
        </authorList>
    </citation>
    <scope>NUCLEOTIDE SEQUENCE [LARGE SCALE GENOMIC DNA]</scope>
    <source>
        <strain evidence="2 3">HHB12733</strain>
    </source>
</reference>